<proteinExistence type="inferred from homology"/>
<keyword evidence="6" id="KW-0375">Hydrogen ion transport</keyword>
<dbReference type="PANTHER" id="PTHR21522:SF36">
    <property type="entry name" value="PROTON CHANNEL OTOP3"/>
    <property type="match status" value="1"/>
</dbReference>
<feature type="non-terminal residue" evidence="13">
    <location>
        <position position="1"/>
    </location>
</feature>
<keyword evidence="4" id="KW-1003">Cell membrane</keyword>
<feature type="transmembrane region" description="Helical" evidence="12">
    <location>
        <begin position="359"/>
        <end position="381"/>
    </location>
</feature>
<comment type="similarity">
    <text evidence="2">Belongs to the otopetrin family.</text>
</comment>
<dbReference type="Proteomes" id="UP001152622">
    <property type="component" value="Unassembled WGS sequence"/>
</dbReference>
<evidence type="ECO:0000256" key="6">
    <source>
        <dbReference type="ARBA" id="ARBA00022781"/>
    </source>
</evidence>
<keyword evidence="3" id="KW-0813">Transport</keyword>
<evidence type="ECO:0000256" key="8">
    <source>
        <dbReference type="ARBA" id="ARBA00023065"/>
    </source>
</evidence>
<feature type="compositionally biased region" description="Basic and acidic residues" evidence="11">
    <location>
        <begin position="15"/>
        <end position="28"/>
    </location>
</feature>
<evidence type="ECO:0000256" key="12">
    <source>
        <dbReference type="SAM" id="Phobius"/>
    </source>
</evidence>
<dbReference type="AlphaFoldDB" id="A0A9Q1I860"/>
<evidence type="ECO:0000256" key="1">
    <source>
        <dbReference type="ARBA" id="ARBA00004651"/>
    </source>
</evidence>
<keyword evidence="8" id="KW-0406">Ion transport</keyword>
<dbReference type="GO" id="GO:0005886">
    <property type="term" value="C:plasma membrane"/>
    <property type="evidence" value="ECO:0007669"/>
    <property type="project" value="UniProtKB-SubCell"/>
</dbReference>
<evidence type="ECO:0000256" key="5">
    <source>
        <dbReference type="ARBA" id="ARBA00022692"/>
    </source>
</evidence>
<evidence type="ECO:0000256" key="9">
    <source>
        <dbReference type="ARBA" id="ARBA00023136"/>
    </source>
</evidence>
<evidence type="ECO:0000256" key="7">
    <source>
        <dbReference type="ARBA" id="ARBA00022989"/>
    </source>
</evidence>
<reference evidence="13" key="1">
    <citation type="journal article" date="2023" name="Science">
        <title>Genome structures resolve the early diversification of teleost fishes.</title>
        <authorList>
            <person name="Parey E."/>
            <person name="Louis A."/>
            <person name="Montfort J."/>
            <person name="Bouchez O."/>
            <person name="Roques C."/>
            <person name="Iampietro C."/>
            <person name="Lluch J."/>
            <person name="Castinel A."/>
            <person name="Donnadieu C."/>
            <person name="Desvignes T."/>
            <person name="Floi Bucao C."/>
            <person name="Jouanno E."/>
            <person name="Wen M."/>
            <person name="Mejri S."/>
            <person name="Dirks R."/>
            <person name="Jansen H."/>
            <person name="Henkel C."/>
            <person name="Chen W.J."/>
            <person name="Zahm M."/>
            <person name="Cabau C."/>
            <person name="Klopp C."/>
            <person name="Thompson A.W."/>
            <person name="Robinson-Rechavi M."/>
            <person name="Braasch I."/>
            <person name="Lecointre G."/>
            <person name="Bobe J."/>
            <person name="Postlethwait J.H."/>
            <person name="Berthelot C."/>
            <person name="Roest Crollius H."/>
            <person name="Guiguen Y."/>
        </authorList>
    </citation>
    <scope>NUCLEOTIDE SEQUENCE</scope>
    <source>
        <strain evidence="13">WJC10195</strain>
    </source>
</reference>
<evidence type="ECO:0000256" key="10">
    <source>
        <dbReference type="ARBA" id="ARBA00023303"/>
    </source>
</evidence>
<comment type="subcellular location">
    <subcellularLocation>
        <location evidence="1">Cell membrane</location>
        <topology evidence="1">Multi-pass membrane protein</topology>
    </subcellularLocation>
</comment>
<evidence type="ECO:0000256" key="2">
    <source>
        <dbReference type="ARBA" id="ARBA00006513"/>
    </source>
</evidence>
<keyword evidence="10" id="KW-0407">Ion channel</keyword>
<dbReference type="InterPro" id="IPR004878">
    <property type="entry name" value="Otopetrin"/>
</dbReference>
<dbReference type="OrthoDB" id="6429739at2759"/>
<feature type="transmembrane region" description="Helical" evidence="12">
    <location>
        <begin position="317"/>
        <end position="339"/>
    </location>
</feature>
<feature type="transmembrane region" description="Helical" evidence="12">
    <location>
        <begin position="162"/>
        <end position="180"/>
    </location>
</feature>
<keyword evidence="7 12" id="KW-1133">Transmembrane helix</keyword>
<feature type="transmembrane region" description="Helical" evidence="12">
    <location>
        <begin position="402"/>
        <end position="425"/>
    </location>
</feature>
<protein>
    <submittedName>
        <fullName evidence="13">Uncharacterized protein</fullName>
    </submittedName>
</protein>
<feature type="region of interest" description="Disordered" evidence="11">
    <location>
        <begin position="464"/>
        <end position="486"/>
    </location>
</feature>
<evidence type="ECO:0000313" key="14">
    <source>
        <dbReference type="Proteomes" id="UP001152622"/>
    </source>
</evidence>
<sequence>MSTDRRDGSSVGGQGDERGEIGDERGEIGDESGEIGDERGEIGDERGEIGDERGEFVDERGEESDSDMEPVVLWVPERPEASLRAAGVERGAIWRRPAWPGCCGTCCGPGNSPAVRPTPTTTPGGIAITVVLMVFAGFSILLHVFRMGYFAMMVGCKPTTKILSAFIEGPFLALQTYLLWAHSKDCIHRHKIQTRSGLILTLCTDVLLWMNAVTEDTMHMEIELEREAEAEGEAFSNFSDYETFELINATLCQCGAYSLCLLFRKGFEVLYPFNMEYYLMAGCMLYVMWKNVGRSTDPRHGQPVAHRLTLRMVRRSGVVVGPLAGGAVLLVGVVLFVLYQVWVGHRTRRKAAFMLFYGYHLVLVPAMSLASLAGTLVHALERRARGKGGGEAGHNPARSLDVLLLVGAALGQLSLSYFSLVAALAVGPQGIMGNLDLAYSLLCLLELILQNVFIIDGLNGPDARGHAHQERGGGTTGRSKKKKSSKAMVELPRGVTLLEPENAATAPSVGGNKGSKKPWTRRAKQEICAFLILSNIM</sequence>
<keyword evidence="9 12" id="KW-0472">Membrane</keyword>
<dbReference type="EMBL" id="JAINUF010000051">
    <property type="protein sequence ID" value="KAJ8332053.1"/>
    <property type="molecule type" value="Genomic_DNA"/>
</dbReference>
<keyword evidence="14" id="KW-1185">Reference proteome</keyword>
<comment type="caution">
    <text evidence="13">The sequence shown here is derived from an EMBL/GenBank/DDBJ whole genome shotgun (WGS) entry which is preliminary data.</text>
</comment>
<feature type="region of interest" description="Disordered" evidence="11">
    <location>
        <begin position="1"/>
        <end position="68"/>
    </location>
</feature>
<evidence type="ECO:0000256" key="3">
    <source>
        <dbReference type="ARBA" id="ARBA00022448"/>
    </source>
</evidence>
<dbReference type="GO" id="GO:0015252">
    <property type="term" value="F:proton channel activity"/>
    <property type="evidence" value="ECO:0007669"/>
    <property type="project" value="InterPro"/>
</dbReference>
<organism evidence="13 14">
    <name type="scientific">Synaphobranchus kaupii</name>
    <name type="common">Kaup's arrowtooth eel</name>
    <dbReference type="NCBI Taxonomy" id="118154"/>
    <lineage>
        <taxon>Eukaryota</taxon>
        <taxon>Metazoa</taxon>
        <taxon>Chordata</taxon>
        <taxon>Craniata</taxon>
        <taxon>Vertebrata</taxon>
        <taxon>Euteleostomi</taxon>
        <taxon>Actinopterygii</taxon>
        <taxon>Neopterygii</taxon>
        <taxon>Teleostei</taxon>
        <taxon>Anguilliformes</taxon>
        <taxon>Synaphobranchidae</taxon>
        <taxon>Synaphobranchus</taxon>
    </lineage>
</organism>
<accession>A0A9Q1I860</accession>
<evidence type="ECO:0000256" key="11">
    <source>
        <dbReference type="SAM" id="MobiDB-lite"/>
    </source>
</evidence>
<dbReference type="PANTHER" id="PTHR21522">
    <property type="entry name" value="PROTON CHANNEL OTOP"/>
    <property type="match status" value="1"/>
</dbReference>
<dbReference type="Pfam" id="PF03189">
    <property type="entry name" value="Otopetrin"/>
    <property type="match status" value="1"/>
</dbReference>
<evidence type="ECO:0000256" key="4">
    <source>
        <dbReference type="ARBA" id="ARBA00022475"/>
    </source>
</evidence>
<gene>
    <name evidence="13" type="ORF">SKAU_G00429620</name>
</gene>
<feature type="transmembrane region" description="Helical" evidence="12">
    <location>
        <begin position="126"/>
        <end position="150"/>
    </location>
</feature>
<feature type="compositionally biased region" description="Basic and acidic residues" evidence="11">
    <location>
        <begin position="36"/>
        <end position="59"/>
    </location>
</feature>
<evidence type="ECO:0000313" key="13">
    <source>
        <dbReference type="EMBL" id="KAJ8332053.1"/>
    </source>
</evidence>
<name>A0A9Q1I860_SYNKA</name>
<keyword evidence="5 12" id="KW-0812">Transmembrane</keyword>